<feature type="transmembrane region" description="Helical" evidence="2">
    <location>
        <begin position="93"/>
        <end position="114"/>
    </location>
</feature>
<dbReference type="Proteomes" id="UP001059546">
    <property type="component" value="Chromosome I"/>
</dbReference>
<evidence type="ECO:0000256" key="1">
    <source>
        <dbReference type="ARBA" id="ARBA00010346"/>
    </source>
</evidence>
<feature type="transmembrane region" description="Helical" evidence="2">
    <location>
        <begin position="223"/>
        <end position="242"/>
    </location>
</feature>
<evidence type="ECO:0000313" key="8">
    <source>
        <dbReference type="EMBL" id="UTX43900.1"/>
    </source>
</evidence>
<dbReference type="EMBL" id="CP075147">
    <property type="protein sequence ID" value="UTX42309.1"/>
    <property type="molecule type" value="Genomic_DNA"/>
</dbReference>
<reference evidence="6" key="1">
    <citation type="submission" date="2021-05" db="EMBL/GenBank/DDBJ databases">
        <title>Encephalitozoon hellem ATCC 50604 Complete Genome.</title>
        <authorList>
            <person name="Mascarenhas dos Santos A.C."/>
            <person name="Julian A.T."/>
            <person name="Pombert J.-F."/>
        </authorList>
    </citation>
    <scope>NUCLEOTIDE SEQUENCE</scope>
    <source>
        <strain evidence="6">ATCC 50604</strain>
    </source>
</reference>
<dbReference type="EMBL" id="CP075149">
    <property type="protein sequence ID" value="UTX42867.1"/>
    <property type="molecule type" value="Genomic_DNA"/>
</dbReference>
<evidence type="ECO:0000313" key="6">
    <source>
        <dbReference type="EMBL" id="UTX43070.1"/>
    </source>
</evidence>
<keyword evidence="2" id="KW-0812">Transmembrane</keyword>
<protein>
    <submittedName>
        <fullName evidence="6">DUF2463 domain-containing protein</fullName>
    </submittedName>
</protein>
<keyword evidence="2" id="KW-1133">Transmembrane helix</keyword>
<dbReference type="EMBL" id="CP075150">
    <property type="protein sequence ID" value="UTX43070.1"/>
    <property type="molecule type" value="Genomic_DNA"/>
</dbReference>
<dbReference type="Proteomes" id="UP001059546">
    <property type="component" value="Chromosome III"/>
</dbReference>
<dbReference type="InterPro" id="IPR019081">
    <property type="entry name" value="UPF0328"/>
</dbReference>
<evidence type="ECO:0000313" key="7">
    <source>
        <dbReference type="EMBL" id="UTX43672.1"/>
    </source>
</evidence>
<dbReference type="Pfam" id="PF09591">
    <property type="entry name" value="DUF2463"/>
    <property type="match status" value="1"/>
</dbReference>
<dbReference type="Proteomes" id="UP001059546">
    <property type="component" value="Chromosome IX"/>
</dbReference>
<evidence type="ECO:0000313" key="5">
    <source>
        <dbReference type="EMBL" id="UTX42867.1"/>
    </source>
</evidence>
<comment type="similarity">
    <text evidence="1">Belongs to the UPF0328 family.</text>
</comment>
<feature type="transmembrane region" description="Helical" evidence="2">
    <location>
        <begin position="52"/>
        <end position="72"/>
    </location>
</feature>
<gene>
    <name evidence="3" type="ORF">GPU96_01g00100</name>
    <name evidence="4" type="ORF">GPU96_03g04160</name>
    <name evidence="5" type="ORF">GPU96_03g05910</name>
    <name evidence="6" type="ORF">GPU96_04g08050</name>
    <name evidence="7" type="ORF">GPU96_08g14400</name>
    <name evidence="8" type="ORF">GPU96_09g16800</name>
</gene>
<evidence type="ECO:0000313" key="3">
    <source>
        <dbReference type="EMBL" id="UTX42309.1"/>
    </source>
</evidence>
<dbReference type="EMBL" id="CP075155">
    <property type="protein sequence ID" value="UTX43900.1"/>
    <property type="molecule type" value="Genomic_DNA"/>
</dbReference>
<dbReference type="EMBL" id="CP075154">
    <property type="protein sequence ID" value="UTX43672.1"/>
    <property type="molecule type" value="Genomic_DNA"/>
</dbReference>
<dbReference type="Proteomes" id="UP001059546">
    <property type="component" value="Chromosome IV"/>
</dbReference>
<feature type="transmembrane region" description="Helical" evidence="2">
    <location>
        <begin position="120"/>
        <end position="139"/>
    </location>
</feature>
<organism evidence="6 9">
    <name type="scientific">Encephalitozoon hellem</name>
    <name type="common">Microsporidian parasite</name>
    <dbReference type="NCBI Taxonomy" id="27973"/>
    <lineage>
        <taxon>Eukaryota</taxon>
        <taxon>Fungi</taxon>
        <taxon>Fungi incertae sedis</taxon>
        <taxon>Microsporidia</taxon>
        <taxon>Unikaryonidae</taxon>
        <taxon>Encephalitozoon</taxon>
    </lineage>
</organism>
<sequence>MNTNTHHTQHSLNQPTQQTPLLKRSLPTISIISPIIVCLLLESYSIPYSTPLKLIIPLPPFLYSGIQYLIIFNNNRREQSESPSTLSSALHSLTNISLLLFSFISLLSIIALAIDTWDEHSYAFLIVTISPLQVIPPYLLSISSKQSTLYYSPTTTVDILLDLTILLTVPASIAAAAFISHSPEHYLLTLIVLSAILTQLRSYTETYTSQKTHNTQNSRWRQAIPIITLLIAASLYAITAYADSHILRQNFIQHTKNLQY</sequence>
<name>A0A9Q9C7X3_ENCHE</name>
<evidence type="ECO:0000256" key="2">
    <source>
        <dbReference type="SAM" id="Phobius"/>
    </source>
</evidence>
<dbReference type="EMBL" id="CP075149">
    <property type="protein sequence ID" value="UTX42696.1"/>
    <property type="molecule type" value="Genomic_DNA"/>
</dbReference>
<feature type="transmembrane region" description="Helical" evidence="2">
    <location>
        <begin position="26"/>
        <end position="46"/>
    </location>
</feature>
<keyword evidence="2" id="KW-0472">Membrane</keyword>
<accession>A0A9Q9C7X3</accession>
<dbReference type="AlphaFoldDB" id="A0A9Q9C7X3"/>
<dbReference type="Proteomes" id="UP001059546">
    <property type="component" value="Chromosome VIII"/>
</dbReference>
<feature type="transmembrane region" description="Helical" evidence="2">
    <location>
        <begin position="159"/>
        <end position="179"/>
    </location>
</feature>
<feature type="transmembrane region" description="Helical" evidence="2">
    <location>
        <begin position="185"/>
        <end position="203"/>
    </location>
</feature>
<evidence type="ECO:0000313" key="9">
    <source>
        <dbReference type="Proteomes" id="UP001059546"/>
    </source>
</evidence>
<proteinExistence type="inferred from homology"/>
<evidence type="ECO:0000313" key="4">
    <source>
        <dbReference type="EMBL" id="UTX42696.1"/>
    </source>
</evidence>